<evidence type="ECO:0000256" key="3">
    <source>
        <dbReference type="ARBA" id="ARBA00022989"/>
    </source>
</evidence>
<feature type="domain" description="Translocation and assembly module TamB C-terminal" evidence="7">
    <location>
        <begin position="1195"/>
        <end position="1651"/>
    </location>
</feature>
<accession>A0A1K2IBP5</accession>
<dbReference type="RefSeq" id="WP_245794695.1">
    <property type="nucleotide sequence ID" value="NZ_FPKV01000001.1"/>
</dbReference>
<dbReference type="GO" id="GO:0005886">
    <property type="term" value="C:plasma membrane"/>
    <property type="evidence" value="ECO:0007669"/>
    <property type="project" value="InterPro"/>
</dbReference>
<name>A0A1K2IBP5_9FLAO</name>
<dbReference type="EMBL" id="FPKV01000001">
    <property type="protein sequence ID" value="SFZ89662.1"/>
    <property type="molecule type" value="Genomic_DNA"/>
</dbReference>
<dbReference type="STRING" id="369401.SAMN05428642_101489"/>
<evidence type="ECO:0000256" key="5">
    <source>
        <dbReference type="SAM" id="MobiDB-lite"/>
    </source>
</evidence>
<gene>
    <name evidence="8" type="ORF">SAMN05428642_101489</name>
</gene>
<evidence type="ECO:0000259" key="7">
    <source>
        <dbReference type="Pfam" id="PF04357"/>
    </source>
</evidence>
<evidence type="ECO:0000256" key="4">
    <source>
        <dbReference type="ARBA" id="ARBA00023136"/>
    </source>
</evidence>
<keyword evidence="9" id="KW-1185">Reference proteome</keyword>
<feature type="transmembrane region" description="Helical" evidence="6">
    <location>
        <begin position="20"/>
        <end position="42"/>
    </location>
</feature>
<dbReference type="Pfam" id="PF04357">
    <property type="entry name" value="TamB"/>
    <property type="match status" value="1"/>
</dbReference>
<keyword evidence="2 6" id="KW-0812">Transmembrane</keyword>
<sequence>MSNTKPIQENKISINKKNRAIKIVGRIVLAFVILFILLVLFIRSPWGQSLIKDQVVSYISDKTKTEVSIDKLFLTFSGSLQLDGLYLEDKKGDTLIYSKTLEANIALLNIIRGNSVGVDALYWEGVVAKIKRKDTISSFNFNFLIDAFTSPQEKNIAIDSTETAMQFILKNLDFKNFDVVYNDDVTGIDSHFVFENLKLDMETTNLESMEFYASNLELKNAKIKYIQKPVTKILDEESSLLPSISAETFSLNNVKVNYQSLADDVAMDANIVNLYAEIPTAKLSENTINIDAFKLSNSSILLYTQTKNNVVTESVNNVSKDIEKDIIKFEWPNLRVALKNLDLENNKLGYFVNNEKSNKNIFNANTIELNNFSLKGESVFIKDKSAGLIIKSGSFKETSGYQLKEFELDVNVTDTDFIINQFSLAVNQNYVTGKMEMQYPTLSALFEAPEKSKVSLNLSDFRFDLHDVFPFQPDLSNNPTFVTLSNKAISGNIKGLGNLSEIKFPKLNVLWGKSTQISANGTIFNITNPDKLRYNIPSFKAITIYEDVAKFIEVDSQSINLPKNISLIGSINGNENSIETNSELKTEQGIVAINGDFTSSENLVFNTEISINNYQIGQLLKNPKLGNLTTSIKASGKGENLNSLNADLETTVNSFNFNNYAINNLKLNGHIENGEGKVTSKYKDENINLNLIANVLLDSIAPKVNLELDLIGANLQALGLMNRDIRTGLKLYADFKGNATSYDVSANVNDGVVVYDNKSYLIGDLDAKAHIRSDTTSVSVSNKILNMQLESNTDPKTFSESLKNHILSYFYRENKLPDSLNKSVKLKFKGDIVDAPLLTDVFLVNIKDLDTVNISVDFDEAERKLKGNITAPKINYSDYIMDGLALSIDTNKDKFIFDLGFNQIKAGPLFIPRSIIKGEQLNNELSLDFIAYDKEEEMMNVKAEITGDSERLRFHVIPENLTLNKSKWIIPSDNEIIITEKKLAFNNFKINKNNQSIQITDKDPSIEKNHIALNYANFKISEFFNYLNPEKKLATGNLNGNFILEEPFNNTGFLANLTISKLSLMDVDMGILSVDGKSLGGNSYNLNASLKDGDVNLDLKGNYTSDTKDAKLNLDLIINEFKMKALTGFSQGLITGTDGNFSGKFGVNGTTVNPIYNGNINFNNAHFEVPMLNSAFTLKNEKLNIDNDGLKLNNFTILDESNNTFVASGNVGTETFLNPTFDLSLKADNFSFINASKEDNEFLYGKGVFDADAKITGDLQIPKIDMTLNVGSQTDLTYVLPSAQVNVEERDGVVIFVNRENPNAILTKTEEQTATLKGFDITANLNIGKEAAVTIIIDEQTGDNFKISGEGELNFAMNPNGQMNLVGVYNVSSGHYEMNLYNLVNRRFEIAEGSRVSWSGNPFDAKLDVRATYKIETSASGLMAPASSGIDASAKNKYKQVLPFYVYLNIDGELMAPKISFNLDMPEDEQGSIGGQVYGRVQQINQQDDELNKQVFSLLVLNRFYPDSGSDGSSGGFASMARDNLNDAVSDQLNTFSDKLLGKTGFELDFGLDSYTDYQGNAPQDRTQLDIAAQKKLFNDRLVVRVGSEVDIQGSSSTNEPTPLIGNVSLEYLLTEDGRYKIRGFRRNEFENVIDGQTIATGIALIFTQEFNKFNELWDAMFKGKTLKEEQQEEKAKSVEESQEQKEENVSKSLDKKKTN</sequence>
<evidence type="ECO:0000256" key="1">
    <source>
        <dbReference type="ARBA" id="ARBA00004167"/>
    </source>
</evidence>
<evidence type="ECO:0000313" key="8">
    <source>
        <dbReference type="EMBL" id="SFZ89662.1"/>
    </source>
</evidence>
<dbReference type="InterPro" id="IPR007452">
    <property type="entry name" value="TamB_C"/>
</dbReference>
<evidence type="ECO:0000256" key="6">
    <source>
        <dbReference type="SAM" id="Phobius"/>
    </source>
</evidence>
<protein>
    <recommendedName>
        <fullName evidence="7">Translocation and assembly module TamB C-terminal domain-containing protein</fullName>
    </recommendedName>
</protein>
<keyword evidence="3 6" id="KW-1133">Transmembrane helix</keyword>
<dbReference type="GO" id="GO:0009306">
    <property type="term" value="P:protein secretion"/>
    <property type="evidence" value="ECO:0007669"/>
    <property type="project" value="InterPro"/>
</dbReference>
<comment type="subcellular location">
    <subcellularLocation>
        <location evidence="1">Membrane</location>
        <topology evidence="1">Single-pass membrane protein</topology>
    </subcellularLocation>
</comment>
<evidence type="ECO:0000313" key="9">
    <source>
        <dbReference type="Proteomes" id="UP000182544"/>
    </source>
</evidence>
<reference evidence="8 9" key="1">
    <citation type="submission" date="2016-10" db="EMBL/GenBank/DDBJ databases">
        <authorList>
            <person name="de Groot N.N."/>
        </authorList>
    </citation>
    <scope>NUCLEOTIDE SEQUENCE [LARGE SCALE GENOMIC DNA]</scope>
    <source>
        <strain evidence="8 9">DSM 18180</strain>
    </source>
</reference>
<organism evidence="8 9">
    <name type="scientific">Flaviramulus basaltis</name>
    <dbReference type="NCBI Taxonomy" id="369401"/>
    <lineage>
        <taxon>Bacteria</taxon>
        <taxon>Pseudomonadati</taxon>
        <taxon>Bacteroidota</taxon>
        <taxon>Flavobacteriia</taxon>
        <taxon>Flavobacteriales</taxon>
        <taxon>Flavobacteriaceae</taxon>
        <taxon>Flaviramulus</taxon>
    </lineage>
</organism>
<dbReference type="Proteomes" id="UP000182544">
    <property type="component" value="Unassembled WGS sequence"/>
</dbReference>
<proteinExistence type="predicted"/>
<feature type="region of interest" description="Disordered" evidence="5">
    <location>
        <begin position="1669"/>
        <end position="1700"/>
    </location>
</feature>
<keyword evidence="4 6" id="KW-0472">Membrane</keyword>
<evidence type="ECO:0000256" key="2">
    <source>
        <dbReference type="ARBA" id="ARBA00022692"/>
    </source>
</evidence>